<feature type="domain" description="Trichome birefringence-like N-terminal" evidence="3">
    <location>
        <begin position="89"/>
        <end position="132"/>
    </location>
</feature>
<gene>
    <name evidence="4" type="ORF">GUJ93_ZPchr0003g17224</name>
</gene>
<evidence type="ECO:0000313" key="5">
    <source>
        <dbReference type="Proteomes" id="UP000729402"/>
    </source>
</evidence>
<dbReference type="EMBL" id="JAAALK010000286">
    <property type="protein sequence ID" value="KAG8063795.1"/>
    <property type="molecule type" value="Genomic_DNA"/>
</dbReference>
<protein>
    <recommendedName>
        <fullName evidence="3">Trichome birefringence-like N-terminal domain-containing protein</fullName>
    </recommendedName>
</protein>
<dbReference type="AlphaFoldDB" id="A0A8J5VET6"/>
<keyword evidence="2" id="KW-0472">Membrane</keyword>
<feature type="region of interest" description="Disordered" evidence="1">
    <location>
        <begin position="44"/>
        <end position="72"/>
    </location>
</feature>
<keyword evidence="5" id="KW-1185">Reference proteome</keyword>
<keyword evidence="2" id="KW-1133">Transmembrane helix</keyword>
<evidence type="ECO:0000313" key="4">
    <source>
        <dbReference type="EMBL" id="KAG8063795.1"/>
    </source>
</evidence>
<keyword evidence="2" id="KW-0812">Transmembrane</keyword>
<evidence type="ECO:0000259" key="3">
    <source>
        <dbReference type="Pfam" id="PF14416"/>
    </source>
</evidence>
<dbReference type="PANTHER" id="PTHR32285:SF7">
    <property type="entry name" value="PROTEIN TRICHOME BIREFRINGENCE-LIKE 3"/>
    <property type="match status" value="1"/>
</dbReference>
<feature type="compositionally biased region" description="Basic and acidic residues" evidence="1">
    <location>
        <begin position="44"/>
        <end position="63"/>
    </location>
</feature>
<reference evidence="4" key="2">
    <citation type="submission" date="2021-02" db="EMBL/GenBank/DDBJ databases">
        <authorList>
            <person name="Kimball J.A."/>
            <person name="Haas M.W."/>
            <person name="Macchietto M."/>
            <person name="Kono T."/>
            <person name="Duquette J."/>
            <person name="Shao M."/>
        </authorList>
    </citation>
    <scope>NUCLEOTIDE SEQUENCE</scope>
    <source>
        <tissue evidence="4">Fresh leaf tissue</tissue>
    </source>
</reference>
<dbReference type="InterPro" id="IPR029962">
    <property type="entry name" value="TBL"/>
</dbReference>
<dbReference type="GO" id="GO:0005794">
    <property type="term" value="C:Golgi apparatus"/>
    <property type="evidence" value="ECO:0007669"/>
    <property type="project" value="TreeGrafter"/>
</dbReference>
<organism evidence="4 5">
    <name type="scientific">Zizania palustris</name>
    <name type="common">Northern wild rice</name>
    <dbReference type="NCBI Taxonomy" id="103762"/>
    <lineage>
        <taxon>Eukaryota</taxon>
        <taxon>Viridiplantae</taxon>
        <taxon>Streptophyta</taxon>
        <taxon>Embryophyta</taxon>
        <taxon>Tracheophyta</taxon>
        <taxon>Spermatophyta</taxon>
        <taxon>Magnoliopsida</taxon>
        <taxon>Liliopsida</taxon>
        <taxon>Poales</taxon>
        <taxon>Poaceae</taxon>
        <taxon>BOP clade</taxon>
        <taxon>Oryzoideae</taxon>
        <taxon>Oryzeae</taxon>
        <taxon>Zizaniinae</taxon>
        <taxon>Zizania</taxon>
    </lineage>
</organism>
<reference evidence="4" key="1">
    <citation type="journal article" date="2021" name="bioRxiv">
        <title>Whole Genome Assembly and Annotation of Northern Wild Rice, Zizania palustris L., Supports a Whole Genome Duplication in the Zizania Genus.</title>
        <authorList>
            <person name="Haas M."/>
            <person name="Kono T."/>
            <person name="Macchietto M."/>
            <person name="Millas R."/>
            <person name="McGilp L."/>
            <person name="Shao M."/>
            <person name="Duquette J."/>
            <person name="Hirsch C.N."/>
            <person name="Kimball J."/>
        </authorList>
    </citation>
    <scope>NUCLEOTIDE SEQUENCE</scope>
    <source>
        <tissue evidence="4">Fresh leaf tissue</tissue>
    </source>
</reference>
<proteinExistence type="predicted"/>
<dbReference type="Proteomes" id="UP000729402">
    <property type="component" value="Unassembled WGS sequence"/>
</dbReference>
<evidence type="ECO:0000256" key="2">
    <source>
        <dbReference type="SAM" id="Phobius"/>
    </source>
</evidence>
<dbReference type="InterPro" id="IPR025846">
    <property type="entry name" value="TBL_N"/>
</dbReference>
<dbReference type="OrthoDB" id="630188at2759"/>
<comment type="caution">
    <text evidence="4">The sequence shown here is derived from an EMBL/GenBank/DDBJ whole genome shotgun (WGS) entry which is preliminary data.</text>
</comment>
<accession>A0A8J5VET6</accession>
<dbReference type="GO" id="GO:0016413">
    <property type="term" value="F:O-acetyltransferase activity"/>
    <property type="evidence" value="ECO:0007669"/>
    <property type="project" value="InterPro"/>
</dbReference>
<evidence type="ECO:0000256" key="1">
    <source>
        <dbReference type="SAM" id="MobiDB-lite"/>
    </source>
</evidence>
<feature type="transmembrane region" description="Helical" evidence="2">
    <location>
        <begin position="12"/>
        <end position="34"/>
    </location>
</feature>
<dbReference type="PANTHER" id="PTHR32285">
    <property type="entry name" value="PROTEIN TRICHOME BIREFRINGENCE-LIKE 9-RELATED"/>
    <property type="match status" value="1"/>
</dbReference>
<name>A0A8J5VET6_ZIZPA</name>
<sequence length="158" mass="17411">MVQLSAMKHVKGQAPLSVVVAIIGGLALAGVIFTEDLRGLTEVKDKKETEEKENRRTSPRAEMRASAVFSAEPVTPSTEAAKMAFDASGCSVNKGYWAYDESKKLPYTDQTCPHIDRQDSCQRNGRPDSDYLFDPVAMPEKLRGKRIMFVGDSLQLGQ</sequence>
<dbReference type="Pfam" id="PF14416">
    <property type="entry name" value="PMR5N"/>
    <property type="match status" value="1"/>
</dbReference>